<dbReference type="Pfam" id="PF05048">
    <property type="entry name" value="NosD"/>
    <property type="match status" value="1"/>
</dbReference>
<dbReference type="InterPro" id="IPR011050">
    <property type="entry name" value="Pectin_lyase_fold/virulence"/>
</dbReference>
<dbReference type="SUPFAM" id="SSF51126">
    <property type="entry name" value="Pectin lyase-like"/>
    <property type="match status" value="1"/>
</dbReference>
<dbReference type="InterPro" id="IPR012334">
    <property type="entry name" value="Pectin_lyas_fold"/>
</dbReference>
<evidence type="ECO:0000256" key="4">
    <source>
        <dbReference type="SAM" id="SignalP"/>
    </source>
</evidence>
<feature type="signal peptide" evidence="4">
    <location>
        <begin position="1"/>
        <end position="17"/>
    </location>
</feature>
<proteinExistence type="predicted"/>
<evidence type="ECO:0000313" key="7">
    <source>
        <dbReference type="Proteomes" id="UP001236569"/>
    </source>
</evidence>
<dbReference type="NCBIfam" id="TIGR04247">
    <property type="entry name" value="NosD_copper_fam"/>
    <property type="match status" value="1"/>
</dbReference>
<comment type="pathway">
    <text evidence="1">Protein modification; protein ubiquitination.</text>
</comment>
<dbReference type="InterPro" id="IPR026464">
    <property type="entry name" value="NosD_copper_fam"/>
</dbReference>
<protein>
    <submittedName>
        <fullName evidence="6">Nitrous oxide reductase family maturation protein NosD</fullName>
    </submittedName>
</protein>
<accession>A0ABT6YTQ7</accession>
<feature type="chain" id="PRO_5045570725" evidence="4">
    <location>
        <begin position="18"/>
        <end position="424"/>
    </location>
</feature>
<evidence type="ECO:0000256" key="1">
    <source>
        <dbReference type="ARBA" id="ARBA00004906"/>
    </source>
</evidence>
<dbReference type="RefSeq" id="WP_283371681.1">
    <property type="nucleotide sequence ID" value="NZ_JASHID010000022.1"/>
</dbReference>
<comment type="caution">
    <text evidence="6">The sequence shown here is derived from an EMBL/GenBank/DDBJ whole genome shotgun (WGS) entry which is preliminary data.</text>
</comment>
<reference evidence="6 7" key="1">
    <citation type="submission" date="2023-05" db="EMBL/GenBank/DDBJ databases">
        <title>Novel species of genus Flectobacillus isolated from stream in China.</title>
        <authorList>
            <person name="Lu H."/>
        </authorList>
    </citation>
    <scope>NUCLEOTIDE SEQUENCE [LARGE SCALE GENOMIC DNA]</scope>
    <source>
        <strain evidence="6 7">DC10W</strain>
    </source>
</reference>
<keyword evidence="2" id="KW-0677">Repeat</keyword>
<dbReference type="InterPro" id="IPR006626">
    <property type="entry name" value="PbH1"/>
</dbReference>
<evidence type="ECO:0000256" key="3">
    <source>
        <dbReference type="ARBA" id="ARBA00022786"/>
    </source>
</evidence>
<evidence type="ECO:0000313" key="6">
    <source>
        <dbReference type="EMBL" id="MDI9866961.1"/>
    </source>
</evidence>
<evidence type="ECO:0000259" key="5">
    <source>
        <dbReference type="SMART" id="SM00722"/>
    </source>
</evidence>
<keyword evidence="7" id="KW-1185">Reference proteome</keyword>
<dbReference type="NCBIfam" id="TIGR03804">
    <property type="entry name" value="para_beta_helix"/>
    <property type="match status" value="2"/>
</dbReference>
<dbReference type="SMART" id="SM00710">
    <property type="entry name" value="PbH1"/>
    <property type="match status" value="8"/>
</dbReference>
<keyword evidence="3" id="KW-0833">Ubl conjugation pathway</keyword>
<feature type="domain" description="Carbohydrate-binding/sugar hydrolysis" evidence="5">
    <location>
        <begin position="43"/>
        <end position="187"/>
    </location>
</feature>
<name>A0ABT6YTQ7_9BACT</name>
<dbReference type="Gene3D" id="2.160.20.10">
    <property type="entry name" value="Single-stranded right-handed beta-helix, Pectin lyase-like"/>
    <property type="match status" value="1"/>
</dbReference>
<organism evidence="6 7">
    <name type="scientific">Flectobacillus longus</name>
    <dbReference type="NCBI Taxonomy" id="2984207"/>
    <lineage>
        <taxon>Bacteria</taxon>
        <taxon>Pseudomonadati</taxon>
        <taxon>Bacteroidota</taxon>
        <taxon>Cytophagia</taxon>
        <taxon>Cytophagales</taxon>
        <taxon>Flectobacillaceae</taxon>
        <taxon>Flectobacillus</taxon>
    </lineage>
</organism>
<dbReference type="PANTHER" id="PTHR22990:SF15">
    <property type="entry name" value="F-BOX ONLY PROTEIN 10"/>
    <property type="match status" value="1"/>
</dbReference>
<dbReference type="InterPro" id="IPR006633">
    <property type="entry name" value="Carb-bd_sugar_hydrolysis-dom"/>
</dbReference>
<dbReference type="EMBL" id="JASHID010000022">
    <property type="protein sequence ID" value="MDI9866961.1"/>
    <property type="molecule type" value="Genomic_DNA"/>
</dbReference>
<dbReference type="InterPro" id="IPR022441">
    <property type="entry name" value="Para_beta_helix_rpt-2"/>
</dbReference>
<dbReference type="Proteomes" id="UP001236569">
    <property type="component" value="Unassembled WGS sequence"/>
</dbReference>
<sequence>MKKLTVIFILLSQLTFAKTWKVNNTSELLKSVAHSSKNDSVIVKKGIYHITNLIIDKPIYLIGGEPQPQNYPIFDANYKGEIITVKSSGVYIGKIEFRHVGETSSIDWAGIKVLESSNVTIKNNYFRDCYFGVYLSACTKIQVLGNTVIGHPKEEQTTGNGIHAWKCDSIQIANNYVQGHRDGIYFEFVTNSLIRQNFTTQNIRYGLHFMFSHNDTYELNQFVNNGAGVAVMYTKHVTMRSNLFKNNWGGAAYGILLKDISDSQIQHNQFISNTVGIYLEGCSRTNITQNEFSNDGIAMRIQASCDDNLIQNNNFIANTFDIATNGNSVYNTISKNYWEKYDGYDLNHDGIGDVAYRPVSLFSTLIERVPQTMMLLRSFTASLLDKIEKIIPSLTPENLKDESPLMKPIRLVPFNPKAVTVQKS</sequence>
<dbReference type="SMART" id="SM00722">
    <property type="entry name" value="CASH"/>
    <property type="match status" value="1"/>
</dbReference>
<evidence type="ECO:0000256" key="2">
    <source>
        <dbReference type="ARBA" id="ARBA00022737"/>
    </source>
</evidence>
<dbReference type="PANTHER" id="PTHR22990">
    <property type="entry name" value="F-BOX ONLY PROTEIN"/>
    <property type="match status" value="1"/>
</dbReference>
<gene>
    <name evidence="6" type="primary">nosD</name>
    <name evidence="6" type="ORF">QM480_21660</name>
</gene>
<dbReference type="InterPro" id="IPR007742">
    <property type="entry name" value="NosD_dom"/>
</dbReference>
<keyword evidence="4" id="KW-0732">Signal</keyword>
<dbReference type="InterPro" id="IPR051550">
    <property type="entry name" value="SCF-Subunits/Alg-Epimerases"/>
</dbReference>